<protein>
    <submittedName>
        <fullName evidence="2">Uncharacterized protein</fullName>
    </submittedName>
</protein>
<evidence type="ECO:0000256" key="1">
    <source>
        <dbReference type="SAM" id="Phobius"/>
    </source>
</evidence>
<feature type="transmembrane region" description="Helical" evidence="1">
    <location>
        <begin position="82"/>
        <end position="100"/>
    </location>
</feature>
<feature type="transmembrane region" description="Helical" evidence="1">
    <location>
        <begin position="162"/>
        <end position="188"/>
    </location>
</feature>
<keyword evidence="1" id="KW-0472">Membrane</keyword>
<keyword evidence="1" id="KW-1133">Transmembrane helix</keyword>
<name>A0A319EI90_ASPSB</name>
<feature type="transmembrane region" description="Helical" evidence="1">
    <location>
        <begin position="107"/>
        <end position="128"/>
    </location>
</feature>
<dbReference type="AlphaFoldDB" id="A0A319EI90"/>
<sequence length="192" mass="21493">SLKSVPGASVSAFFFPVESPTFSPCAFPGAQPTKRVKPPRRDSRRAAFHLRWATRSAGLGRRRSLNSSPKSQFPSPVLDTGWSFKIIIIVLFFPILLFIVRLLFYRLALLLPLTDSTALPILDLYLIIAVKKQVLPHPPPLPSSSFPLPPSLPSSSRLASCFSFFSSLFLFFFFTSFRFISIFAVRVISRVL</sequence>
<dbReference type="VEuPathDB" id="FungiDB:BO78DRAFT_427011"/>
<accession>A0A319EI90</accession>
<keyword evidence="1" id="KW-0812">Transmembrane</keyword>
<organism evidence="2 3">
    <name type="scientific">Aspergillus sclerotiicarbonarius (strain CBS 121057 / IBT 28362)</name>
    <dbReference type="NCBI Taxonomy" id="1448318"/>
    <lineage>
        <taxon>Eukaryota</taxon>
        <taxon>Fungi</taxon>
        <taxon>Dikarya</taxon>
        <taxon>Ascomycota</taxon>
        <taxon>Pezizomycotina</taxon>
        <taxon>Eurotiomycetes</taxon>
        <taxon>Eurotiomycetidae</taxon>
        <taxon>Eurotiales</taxon>
        <taxon>Aspergillaceae</taxon>
        <taxon>Aspergillus</taxon>
        <taxon>Aspergillus subgen. Circumdati</taxon>
    </lineage>
</organism>
<feature type="non-terminal residue" evidence="2">
    <location>
        <position position="1"/>
    </location>
</feature>
<dbReference type="EMBL" id="KZ826324">
    <property type="protein sequence ID" value="PYI10027.1"/>
    <property type="molecule type" value="Genomic_DNA"/>
</dbReference>
<evidence type="ECO:0000313" key="2">
    <source>
        <dbReference type="EMBL" id="PYI10027.1"/>
    </source>
</evidence>
<reference evidence="2 3" key="1">
    <citation type="submission" date="2018-02" db="EMBL/GenBank/DDBJ databases">
        <title>The genomes of Aspergillus section Nigri reveals drivers in fungal speciation.</title>
        <authorList>
            <consortium name="DOE Joint Genome Institute"/>
            <person name="Vesth T.C."/>
            <person name="Nybo J."/>
            <person name="Theobald S."/>
            <person name="Brandl J."/>
            <person name="Frisvad J.C."/>
            <person name="Nielsen K.F."/>
            <person name="Lyhne E.K."/>
            <person name="Kogle M.E."/>
            <person name="Kuo A."/>
            <person name="Riley R."/>
            <person name="Clum A."/>
            <person name="Nolan M."/>
            <person name="Lipzen A."/>
            <person name="Salamov A."/>
            <person name="Henrissat B."/>
            <person name="Wiebenga A."/>
            <person name="De vries R.P."/>
            <person name="Grigoriev I.V."/>
            <person name="Mortensen U.H."/>
            <person name="Andersen M.R."/>
            <person name="Baker S.E."/>
        </authorList>
    </citation>
    <scope>NUCLEOTIDE SEQUENCE [LARGE SCALE GENOMIC DNA]</scope>
    <source>
        <strain evidence="2 3">CBS 121057</strain>
    </source>
</reference>
<evidence type="ECO:0000313" key="3">
    <source>
        <dbReference type="Proteomes" id="UP000248423"/>
    </source>
</evidence>
<gene>
    <name evidence="2" type="ORF">BO78DRAFT_427011</name>
</gene>
<dbReference type="Proteomes" id="UP000248423">
    <property type="component" value="Unassembled WGS sequence"/>
</dbReference>
<proteinExistence type="predicted"/>
<keyword evidence="3" id="KW-1185">Reference proteome</keyword>